<dbReference type="FunFam" id="3.20.20.300:FF:000010">
    <property type="entry name" value="Putative beta-D-xylosidase 5"/>
    <property type="match status" value="1"/>
</dbReference>
<dbReference type="GO" id="GO:0009044">
    <property type="term" value="F:xylan 1,4-beta-xylosidase activity"/>
    <property type="evidence" value="ECO:0007669"/>
    <property type="project" value="InterPro"/>
</dbReference>
<dbReference type="SUPFAM" id="SSF52279">
    <property type="entry name" value="Beta-D-glucan exohydrolase, C-terminal domain"/>
    <property type="match status" value="1"/>
</dbReference>
<keyword evidence="1 5" id="KW-0732">Signal</keyword>
<organism evidence="7 8">
    <name type="scientific">Elaeis guineensis var. tenera</name>
    <name type="common">Oil palm</name>
    <dbReference type="NCBI Taxonomy" id="51953"/>
    <lineage>
        <taxon>Eukaryota</taxon>
        <taxon>Viridiplantae</taxon>
        <taxon>Streptophyta</taxon>
        <taxon>Embryophyta</taxon>
        <taxon>Tracheophyta</taxon>
        <taxon>Spermatophyta</taxon>
        <taxon>Magnoliopsida</taxon>
        <taxon>Liliopsida</taxon>
        <taxon>Arecaceae</taxon>
        <taxon>Arecoideae</taxon>
        <taxon>Cocoseae</taxon>
        <taxon>Elaeidinae</taxon>
        <taxon>Elaeis</taxon>
    </lineage>
</organism>
<dbReference type="InterPro" id="IPR044993">
    <property type="entry name" value="BXL"/>
</dbReference>
<dbReference type="InterPro" id="IPR036962">
    <property type="entry name" value="Glyco_hydro_3_N_sf"/>
</dbReference>
<dbReference type="GO" id="GO:0045493">
    <property type="term" value="P:xylan catabolic process"/>
    <property type="evidence" value="ECO:0007669"/>
    <property type="project" value="InterPro"/>
</dbReference>
<evidence type="ECO:0000256" key="4">
    <source>
        <dbReference type="SAM" id="MobiDB-lite"/>
    </source>
</evidence>
<proteinExistence type="predicted"/>
<dbReference type="AlphaFoldDB" id="A0A6I9QSX2"/>
<dbReference type="PANTHER" id="PTHR42721">
    <property type="entry name" value="SUGAR HYDROLASE-RELATED"/>
    <property type="match status" value="1"/>
</dbReference>
<dbReference type="InterPro" id="IPR002772">
    <property type="entry name" value="Glyco_hydro_3_C"/>
</dbReference>
<dbReference type="InterPro" id="IPR017853">
    <property type="entry name" value="GH"/>
</dbReference>
<evidence type="ECO:0000256" key="5">
    <source>
        <dbReference type="SAM" id="SignalP"/>
    </source>
</evidence>
<evidence type="ECO:0000313" key="8">
    <source>
        <dbReference type="RefSeq" id="XP_010914748.1"/>
    </source>
</evidence>
<dbReference type="Proteomes" id="UP000504607">
    <property type="component" value="Chromosome 2"/>
</dbReference>
<dbReference type="Gene3D" id="3.20.20.300">
    <property type="entry name" value="Glycoside hydrolase, family 3, N-terminal domain"/>
    <property type="match status" value="1"/>
</dbReference>
<feature type="region of interest" description="Disordered" evidence="4">
    <location>
        <begin position="21"/>
        <end position="51"/>
    </location>
</feature>
<keyword evidence="2" id="KW-0378">Hydrolase</keyword>
<dbReference type="PANTHER" id="PTHR42721:SF11">
    <property type="entry name" value="BETA-D-XYLOSIDASE 5-RELATED"/>
    <property type="match status" value="1"/>
</dbReference>
<gene>
    <name evidence="8" type="primary">LOC105040075</name>
</gene>
<dbReference type="FunFam" id="3.40.50.1700:FF:000001">
    <property type="entry name" value="probable beta-D-xylosidase 2"/>
    <property type="match status" value="1"/>
</dbReference>
<dbReference type="InParanoid" id="A0A6I9QSX2"/>
<feature type="signal peptide" evidence="5">
    <location>
        <begin position="1"/>
        <end position="21"/>
    </location>
</feature>
<dbReference type="InterPro" id="IPR036881">
    <property type="entry name" value="Glyco_hydro_3_C_sf"/>
</dbReference>
<dbReference type="RefSeq" id="XP_010914748.1">
    <property type="nucleotide sequence ID" value="XM_010916446.1"/>
</dbReference>
<dbReference type="InterPro" id="IPR026891">
    <property type="entry name" value="Fn3-like"/>
</dbReference>
<name>A0A6I9QSX2_ELAGV</name>
<dbReference type="FunCoup" id="A0A6I9QSX2">
    <property type="interactions" value="5"/>
</dbReference>
<evidence type="ECO:0000256" key="2">
    <source>
        <dbReference type="ARBA" id="ARBA00022801"/>
    </source>
</evidence>
<sequence>MAAFRLFFLLSLATIISPSFSRSLSQSPTPTPNQNQSLAATLPAPKPGPIESNARNYTKVCDRARFADIGLDMDDFTYCDMSLPYEVRVEDLIGRMTLAEKVAQLGDRAGGVGRIGLANYRWWSEALHGVSDVGHATYFGDIVTGATSFPTPILTAASFNESLWLSIGQVTSTEARAMYNLGHSGLTFWSPNINLVRDPRWGRALETPGEDPFMAGRYAVNFVRGMQDVEGSEVAKDMNSRPLKTSACCKHYAAYDVDNWFFHERYSFDARVTEQDMVETFVRPFEMCVREGDASSIMCSYNLVNGIPVCADARLMSQTIRNDWQFNGYIVSDCDSVAVMVENVKWLSDTAEDAVAQVMKAGLDLDCGYPKDPYYETYTLSAVAQGKVREADIDNALKNLYMVLMRVGFFDSLLAYESLGVMDVCTNGNIELATDAARQGMVLLKNNLTLPLDAKKLGLVALVGPHVQTTKTMIGNYAGVPCRYTSPFDAITKEVKVDYKQGCRNVACTSQDGIVRAVNAAKTANATIIIAGLDLGVEAESLDRSNLLLPGFQAKLINDVADASKGPVVLVILSGGGVDISFAQNHPKIGAIIWAGYPGEEGGQAISDVIFGHYNPGGRLPLTWYKNDYVDIIPMISMKLRPIDELGYPGRTYKFFNGTVLYPFGYGLSYTTFEYSKLNYETSSITININSTQYCKPLSMKPNATAPHCPAVDITSLPCDEEITFDVEVANTGNMDGSEVVQVYFKPPPEVADAPLKQLVAFQRVFVPSKGRSKLSFSLDACKALTLVEKTAYVVVPLGKSTIVIGNGDGEISFSVDVKLQI</sequence>
<dbReference type="OrthoDB" id="47059at2759"/>
<evidence type="ECO:0000256" key="3">
    <source>
        <dbReference type="ARBA" id="ARBA00023295"/>
    </source>
</evidence>
<feature type="chain" id="PRO_5026811708" evidence="5">
    <location>
        <begin position="22"/>
        <end position="822"/>
    </location>
</feature>
<dbReference type="GO" id="GO:0046556">
    <property type="term" value="F:alpha-L-arabinofuranosidase activity"/>
    <property type="evidence" value="ECO:0007669"/>
    <property type="project" value="TreeGrafter"/>
</dbReference>
<evidence type="ECO:0000313" key="7">
    <source>
        <dbReference type="Proteomes" id="UP000504607"/>
    </source>
</evidence>
<dbReference type="Gene3D" id="2.60.40.10">
    <property type="entry name" value="Immunoglobulins"/>
    <property type="match status" value="1"/>
</dbReference>
<protein>
    <submittedName>
        <fullName evidence="8">Beta-xylosidase/alpha-L-arabinofuranosidase 1-like</fullName>
    </submittedName>
</protein>
<dbReference type="SMART" id="SM01217">
    <property type="entry name" value="Fn3_like"/>
    <property type="match status" value="1"/>
</dbReference>
<dbReference type="Pfam" id="PF14310">
    <property type="entry name" value="Fn3-like"/>
    <property type="match status" value="1"/>
</dbReference>
<dbReference type="KEGG" id="egu:105040075"/>
<dbReference type="PRINTS" id="PR00133">
    <property type="entry name" value="GLHYDRLASE3"/>
</dbReference>
<evidence type="ECO:0000259" key="6">
    <source>
        <dbReference type="SMART" id="SM01217"/>
    </source>
</evidence>
<keyword evidence="7" id="KW-1185">Reference proteome</keyword>
<dbReference type="InterPro" id="IPR013783">
    <property type="entry name" value="Ig-like_fold"/>
</dbReference>
<dbReference type="GeneID" id="105040075"/>
<dbReference type="InterPro" id="IPR001764">
    <property type="entry name" value="Glyco_hydro_3_N"/>
</dbReference>
<dbReference type="Gene3D" id="3.40.50.1700">
    <property type="entry name" value="Glycoside hydrolase family 3 C-terminal domain"/>
    <property type="match status" value="1"/>
</dbReference>
<dbReference type="Pfam" id="PF01915">
    <property type="entry name" value="Glyco_hydro_3_C"/>
    <property type="match status" value="1"/>
</dbReference>
<dbReference type="SUPFAM" id="SSF51445">
    <property type="entry name" value="(Trans)glycosidases"/>
    <property type="match status" value="1"/>
</dbReference>
<reference evidence="8" key="1">
    <citation type="submission" date="2025-08" db="UniProtKB">
        <authorList>
            <consortium name="RefSeq"/>
        </authorList>
    </citation>
    <scope>IDENTIFICATION</scope>
</reference>
<keyword evidence="3" id="KW-0326">Glycosidase</keyword>
<accession>A0A6I9QSX2</accession>
<dbReference type="GO" id="GO:0031222">
    <property type="term" value="P:arabinan catabolic process"/>
    <property type="evidence" value="ECO:0007669"/>
    <property type="project" value="TreeGrafter"/>
</dbReference>
<feature type="domain" description="Fibronectin type III-like" evidence="6">
    <location>
        <begin position="739"/>
        <end position="809"/>
    </location>
</feature>
<dbReference type="Pfam" id="PF00933">
    <property type="entry name" value="Glyco_hydro_3"/>
    <property type="match status" value="1"/>
</dbReference>
<evidence type="ECO:0000256" key="1">
    <source>
        <dbReference type="ARBA" id="ARBA00022729"/>
    </source>
</evidence>